<dbReference type="InterPro" id="IPR025857">
    <property type="entry name" value="MacB_PCD"/>
</dbReference>
<gene>
    <name evidence="10" type="primary">macB_4</name>
    <name evidence="10" type="ORF">BEH84_02398</name>
</gene>
<dbReference type="EC" id="3.6.3.-" evidence="10"/>
<dbReference type="InterPro" id="IPR003838">
    <property type="entry name" value="ABC3_permease_C"/>
</dbReference>
<feature type="domain" description="MacB-like periplasmic core" evidence="9">
    <location>
        <begin position="26"/>
        <end position="243"/>
    </location>
</feature>
<dbReference type="GO" id="GO:0022857">
    <property type="term" value="F:transmembrane transporter activity"/>
    <property type="evidence" value="ECO:0007669"/>
    <property type="project" value="TreeGrafter"/>
</dbReference>
<evidence type="ECO:0000313" key="11">
    <source>
        <dbReference type="Proteomes" id="UP000095003"/>
    </source>
</evidence>
<keyword evidence="4 7" id="KW-1133">Transmembrane helix</keyword>
<keyword evidence="3 7" id="KW-0812">Transmembrane</keyword>
<keyword evidence="5 7" id="KW-0472">Membrane</keyword>
<dbReference type="GO" id="GO:0005524">
    <property type="term" value="F:ATP binding"/>
    <property type="evidence" value="ECO:0007669"/>
    <property type="project" value="UniProtKB-KW"/>
</dbReference>
<evidence type="ECO:0000256" key="6">
    <source>
        <dbReference type="ARBA" id="ARBA00038076"/>
    </source>
</evidence>
<evidence type="ECO:0000256" key="2">
    <source>
        <dbReference type="ARBA" id="ARBA00022475"/>
    </source>
</evidence>
<evidence type="ECO:0000256" key="1">
    <source>
        <dbReference type="ARBA" id="ARBA00004651"/>
    </source>
</evidence>
<feature type="transmembrane region" description="Helical" evidence="7">
    <location>
        <begin position="27"/>
        <end position="47"/>
    </location>
</feature>
<dbReference type="Proteomes" id="UP000095003">
    <property type="component" value="Unassembled WGS sequence"/>
</dbReference>
<evidence type="ECO:0000259" key="8">
    <source>
        <dbReference type="Pfam" id="PF02687"/>
    </source>
</evidence>
<dbReference type="AlphaFoldDB" id="A0A1E3ASV7"/>
<dbReference type="Pfam" id="PF02687">
    <property type="entry name" value="FtsX"/>
    <property type="match status" value="1"/>
</dbReference>
<evidence type="ECO:0000256" key="4">
    <source>
        <dbReference type="ARBA" id="ARBA00022989"/>
    </source>
</evidence>
<keyword evidence="10" id="KW-0067">ATP-binding</keyword>
<feature type="transmembrane region" description="Helical" evidence="7">
    <location>
        <begin position="360"/>
        <end position="384"/>
    </location>
</feature>
<protein>
    <submittedName>
        <fullName evidence="10">Macrolide export ATP-binding/permease protein MacB</fullName>
        <ecNumber evidence="10">3.6.3.-</ecNumber>
    </submittedName>
</protein>
<dbReference type="EMBL" id="MCGI01000002">
    <property type="protein sequence ID" value="ODM11783.1"/>
    <property type="molecule type" value="Genomic_DNA"/>
</dbReference>
<feature type="transmembrane region" description="Helical" evidence="7">
    <location>
        <begin position="324"/>
        <end position="348"/>
    </location>
</feature>
<dbReference type="InterPro" id="IPR050250">
    <property type="entry name" value="Macrolide_Exporter_MacB"/>
</dbReference>
<proteinExistence type="inferred from homology"/>
<reference evidence="10 11" key="1">
    <citation type="submission" date="2016-07" db="EMBL/GenBank/DDBJ databases">
        <title>Characterization of isolates of Eisenbergiella tayi derived from blood cultures, using whole genome sequencing.</title>
        <authorList>
            <person name="Burdz T."/>
            <person name="Wiebe D."/>
            <person name="Huynh C."/>
            <person name="Bernard K."/>
        </authorList>
    </citation>
    <scope>NUCLEOTIDE SEQUENCE [LARGE SCALE GENOMIC DNA]</scope>
    <source>
        <strain evidence="10 11">NML 120489</strain>
    </source>
</reference>
<dbReference type="PATRIC" id="fig|1432052.3.peg.2645"/>
<dbReference type="RefSeq" id="WP_069156986.1">
    <property type="nucleotide sequence ID" value="NZ_DBFYTC010000238.1"/>
</dbReference>
<keyword evidence="10" id="KW-0378">Hydrolase</keyword>
<evidence type="ECO:0000313" key="10">
    <source>
        <dbReference type="EMBL" id="ODM11783.1"/>
    </source>
</evidence>
<evidence type="ECO:0000256" key="7">
    <source>
        <dbReference type="SAM" id="Phobius"/>
    </source>
</evidence>
<feature type="transmembrane region" description="Helical" evidence="7">
    <location>
        <begin position="277"/>
        <end position="303"/>
    </location>
</feature>
<dbReference type="GO" id="GO:0016787">
    <property type="term" value="F:hydrolase activity"/>
    <property type="evidence" value="ECO:0007669"/>
    <property type="project" value="UniProtKB-KW"/>
</dbReference>
<organism evidence="10 11">
    <name type="scientific">Eisenbergiella tayi</name>
    <dbReference type="NCBI Taxonomy" id="1432052"/>
    <lineage>
        <taxon>Bacteria</taxon>
        <taxon>Bacillati</taxon>
        <taxon>Bacillota</taxon>
        <taxon>Clostridia</taxon>
        <taxon>Lachnospirales</taxon>
        <taxon>Lachnospiraceae</taxon>
        <taxon>Eisenbergiella</taxon>
    </lineage>
</organism>
<comment type="similarity">
    <text evidence="6">Belongs to the ABC-4 integral membrane protein family.</text>
</comment>
<feature type="domain" description="ABC3 transporter permease C-terminal" evidence="8">
    <location>
        <begin position="282"/>
        <end position="394"/>
    </location>
</feature>
<comment type="caution">
    <text evidence="10">The sequence shown here is derived from an EMBL/GenBank/DDBJ whole genome shotgun (WGS) entry which is preliminary data.</text>
</comment>
<dbReference type="Pfam" id="PF12704">
    <property type="entry name" value="MacB_PCD"/>
    <property type="match status" value="1"/>
</dbReference>
<evidence type="ECO:0000259" key="9">
    <source>
        <dbReference type="Pfam" id="PF12704"/>
    </source>
</evidence>
<sequence length="401" mass="42445">MHNTISVIRQSIQMSLQNIKSNKMRTFLTTLGIIIGVTAVIALITIVDGVIGSVMGQFSSLGAGTLSVSITGSSLKKGLTESDLDSLEQLENVSGISPSVSITTTAARPGKLLDHVSVQGKNDYYFRNNDLVSYGRAITRQDVENEAYVCIIDQDLADNLFPGEDPLGSQVIVGGIRYTVIGLQGEDSNLMASMAGMGGSVDGTITIPYTNALKLSGNSSVTSLDVYVADTDRTQELQEAVESVLYKAFNENEDCYNVFSMDSLLDTMDSMMSMMTYMLTGIASIALLVGGIGIMNMMLVSVTERTKEIGLRKAMGATPERIQVQFLLESIVLSLIGGLIGVALGLLISFAAASLLGTDFVISSSAVGLGVGFSAAVGIVFGWAPARKASRLNPIDALRSE</sequence>
<name>A0A1E3ASV7_9FIRM</name>
<evidence type="ECO:0000256" key="3">
    <source>
        <dbReference type="ARBA" id="ARBA00022692"/>
    </source>
</evidence>
<comment type="subcellular location">
    <subcellularLocation>
        <location evidence="1">Cell membrane</location>
        <topology evidence="1">Multi-pass membrane protein</topology>
    </subcellularLocation>
</comment>
<accession>A0A1E3ASV7</accession>
<evidence type="ECO:0000256" key="5">
    <source>
        <dbReference type="ARBA" id="ARBA00023136"/>
    </source>
</evidence>
<dbReference type="PANTHER" id="PTHR30572">
    <property type="entry name" value="MEMBRANE COMPONENT OF TRANSPORTER-RELATED"/>
    <property type="match status" value="1"/>
</dbReference>
<keyword evidence="10" id="KW-0547">Nucleotide-binding</keyword>
<dbReference type="GeneID" id="93303793"/>
<dbReference type="GO" id="GO:0005886">
    <property type="term" value="C:plasma membrane"/>
    <property type="evidence" value="ECO:0007669"/>
    <property type="project" value="UniProtKB-SubCell"/>
</dbReference>
<keyword evidence="2" id="KW-1003">Cell membrane</keyword>
<dbReference type="PANTHER" id="PTHR30572:SF4">
    <property type="entry name" value="ABC TRANSPORTER PERMEASE YTRF"/>
    <property type="match status" value="1"/>
</dbReference>